<dbReference type="PANTHER" id="PTHR46558:SF14">
    <property type="entry name" value="HTH-TYPE TRANSCRIPTIONAL REGULATOR ANSR"/>
    <property type="match status" value="1"/>
</dbReference>
<dbReference type="EMBL" id="JAMQCR010000001">
    <property type="protein sequence ID" value="MCM2531802.1"/>
    <property type="molecule type" value="Genomic_DNA"/>
</dbReference>
<dbReference type="SUPFAM" id="SSF47413">
    <property type="entry name" value="lambda repressor-like DNA-binding domains"/>
    <property type="match status" value="1"/>
</dbReference>
<dbReference type="Gene3D" id="1.10.260.40">
    <property type="entry name" value="lambda repressor-like DNA-binding domains"/>
    <property type="match status" value="1"/>
</dbReference>
<dbReference type="PROSITE" id="PS50943">
    <property type="entry name" value="HTH_CROC1"/>
    <property type="match status" value="1"/>
</dbReference>
<dbReference type="InterPro" id="IPR001387">
    <property type="entry name" value="Cro/C1-type_HTH"/>
</dbReference>
<evidence type="ECO:0000256" key="1">
    <source>
        <dbReference type="ARBA" id="ARBA00023125"/>
    </source>
</evidence>
<keyword evidence="4" id="KW-1185">Reference proteome</keyword>
<evidence type="ECO:0000313" key="3">
    <source>
        <dbReference type="EMBL" id="MCM2531802.1"/>
    </source>
</evidence>
<reference evidence="3 4" key="1">
    <citation type="submission" date="2022-06" db="EMBL/GenBank/DDBJ databases">
        <authorList>
            <person name="Jeon C.O."/>
        </authorList>
    </citation>
    <scope>NUCLEOTIDE SEQUENCE [LARGE SCALE GENOMIC DNA]</scope>
    <source>
        <strain evidence="3 4">KCTC 13943</strain>
    </source>
</reference>
<organism evidence="3 4">
    <name type="scientific">Neobacillus pocheonensis</name>
    <dbReference type="NCBI Taxonomy" id="363869"/>
    <lineage>
        <taxon>Bacteria</taxon>
        <taxon>Bacillati</taxon>
        <taxon>Bacillota</taxon>
        <taxon>Bacilli</taxon>
        <taxon>Bacillales</taxon>
        <taxon>Bacillaceae</taxon>
        <taxon>Neobacillus</taxon>
    </lineage>
</organism>
<dbReference type="CDD" id="cd00093">
    <property type="entry name" value="HTH_XRE"/>
    <property type="match status" value="1"/>
</dbReference>
<dbReference type="InterPro" id="IPR010982">
    <property type="entry name" value="Lambda_DNA-bd_dom_sf"/>
</dbReference>
<name>A0ABT0W9X2_9BACI</name>
<dbReference type="Proteomes" id="UP001523262">
    <property type="component" value="Unassembled WGS sequence"/>
</dbReference>
<protein>
    <submittedName>
        <fullName evidence="3">Helix-turn-helix transcriptional regulator</fullName>
    </submittedName>
</protein>
<feature type="domain" description="HTH cro/C1-type" evidence="2">
    <location>
        <begin position="5"/>
        <end position="54"/>
    </location>
</feature>
<accession>A0ABT0W9X2</accession>
<dbReference type="PANTHER" id="PTHR46558">
    <property type="entry name" value="TRACRIPTIONAL REGULATORY PROTEIN-RELATED-RELATED"/>
    <property type="match status" value="1"/>
</dbReference>
<keyword evidence="1" id="KW-0238">DNA-binding</keyword>
<sequence length="105" mass="12016">MYIEKKRKWSLQDTADQLGIAKSTYAGYESGYREPSLRALSQIADLFDTTVDFILGRTKEDQDPIKTTNLIKIPDHGFSIDEEPLSADEIIDFVAFVRMKRILSK</sequence>
<evidence type="ECO:0000259" key="2">
    <source>
        <dbReference type="PROSITE" id="PS50943"/>
    </source>
</evidence>
<dbReference type="Pfam" id="PF01381">
    <property type="entry name" value="HTH_3"/>
    <property type="match status" value="1"/>
</dbReference>
<proteinExistence type="predicted"/>
<comment type="caution">
    <text evidence="3">The sequence shown here is derived from an EMBL/GenBank/DDBJ whole genome shotgun (WGS) entry which is preliminary data.</text>
</comment>
<dbReference type="SMART" id="SM00530">
    <property type="entry name" value="HTH_XRE"/>
    <property type="match status" value="1"/>
</dbReference>
<gene>
    <name evidence="3" type="ORF">NDK43_04595</name>
</gene>
<evidence type="ECO:0000313" key="4">
    <source>
        <dbReference type="Proteomes" id="UP001523262"/>
    </source>
</evidence>